<proteinExistence type="predicted"/>
<dbReference type="EMBL" id="LR217698">
    <property type="protein sequence ID" value="VFP78621.1"/>
    <property type="molecule type" value="Genomic_DNA"/>
</dbReference>
<name>A0A451CZN8_9GAMM</name>
<protein>
    <submittedName>
        <fullName evidence="1">Protein TusB</fullName>
    </submittedName>
</protein>
<dbReference type="PANTHER" id="PTHR37526:SF1">
    <property type="entry name" value="PROTEIN TUSB"/>
    <property type="match status" value="1"/>
</dbReference>
<dbReference type="NCBIfam" id="NF010035">
    <property type="entry name" value="PRK13510.1"/>
    <property type="match status" value="1"/>
</dbReference>
<dbReference type="AlphaFoldDB" id="A0A451CZN8"/>
<dbReference type="PANTHER" id="PTHR37526">
    <property type="entry name" value="PROTEIN TUSB"/>
    <property type="match status" value="1"/>
</dbReference>
<dbReference type="RefSeq" id="WP_157991941.1">
    <property type="nucleotide sequence ID" value="NZ_LR217698.1"/>
</dbReference>
<evidence type="ECO:0000313" key="1">
    <source>
        <dbReference type="EMBL" id="VFP78621.1"/>
    </source>
</evidence>
<dbReference type="NCBIfam" id="TIGR03011">
    <property type="entry name" value="sulf_tusB_dsrH"/>
    <property type="match status" value="1"/>
</dbReference>
<dbReference type="InterPro" id="IPR007215">
    <property type="entry name" value="Sulphur_relay_TusB/DsrH"/>
</dbReference>
<dbReference type="GO" id="GO:1990228">
    <property type="term" value="C:sulfurtransferase complex"/>
    <property type="evidence" value="ECO:0007669"/>
    <property type="project" value="TreeGrafter"/>
</dbReference>
<dbReference type="OrthoDB" id="9795117at2"/>
<reference evidence="1 2" key="1">
    <citation type="submission" date="2019-02" db="EMBL/GenBank/DDBJ databases">
        <authorList>
            <person name="Manzano-Marin A."/>
            <person name="Manzano-Marin A."/>
        </authorList>
    </citation>
    <scope>NUCLEOTIDE SEQUENCE [LARGE SCALE GENOMIC DNA]</scope>
    <source>
        <strain evidence="1 2">ErCicurtihirsuta</strain>
    </source>
</reference>
<dbReference type="SUPFAM" id="SSF75169">
    <property type="entry name" value="DsrEFH-like"/>
    <property type="match status" value="1"/>
</dbReference>
<organism evidence="1 2">
    <name type="scientific">Candidatus Erwinia haradaeae</name>
    <dbReference type="NCBI Taxonomy" id="1922217"/>
    <lineage>
        <taxon>Bacteria</taxon>
        <taxon>Pseudomonadati</taxon>
        <taxon>Pseudomonadota</taxon>
        <taxon>Gammaproteobacteria</taxon>
        <taxon>Enterobacterales</taxon>
        <taxon>Erwiniaceae</taxon>
        <taxon>Erwinia</taxon>
    </lineage>
</organism>
<dbReference type="Proteomes" id="UP000294364">
    <property type="component" value="Chromosome"/>
</dbReference>
<evidence type="ECO:0000313" key="2">
    <source>
        <dbReference type="Proteomes" id="UP000294364"/>
    </source>
</evidence>
<dbReference type="GO" id="GO:0002143">
    <property type="term" value="P:tRNA wobble position uridine thiolation"/>
    <property type="evidence" value="ECO:0007669"/>
    <property type="project" value="InterPro"/>
</dbReference>
<gene>
    <name evidence="1" type="primary">tusB</name>
    <name evidence="1" type="ORF">ERCICURT3053_246</name>
</gene>
<dbReference type="Gene3D" id="3.40.1260.10">
    <property type="entry name" value="DsrEFH-like"/>
    <property type="match status" value="1"/>
</dbReference>
<sequence>MLHTLTMSPFRCDVLAIRRLIAVGDHVLLLEDGVIFALAGTKALSILINTSAYIHALRVDLLARGLMNQVSSQVEIISYTYFVMLTLENPQQICW</sequence>
<dbReference type="Pfam" id="PF04077">
    <property type="entry name" value="DsrH"/>
    <property type="match status" value="1"/>
</dbReference>
<dbReference type="InterPro" id="IPR027396">
    <property type="entry name" value="DsrEFH-like"/>
</dbReference>
<accession>A0A451CZN8</accession>